<dbReference type="Proteomes" id="UP000750711">
    <property type="component" value="Unassembled WGS sequence"/>
</dbReference>
<feature type="region of interest" description="Disordered" evidence="3">
    <location>
        <begin position="1167"/>
        <end position="1191"/>
    </location>
</feature>
<feature type="compositionally biased region" description="Basic and acidic residues" evidence="3">
    <location>
        <begin position="1127"/>
        <end position="1136"/>
    </location>
</feature>
<feature type="compositionally biased region" description="Low complexity" evidence="3">
    <location>
        <begin position="1089"/>
        <end position="1110"/>
    </location>
</feature>
<proteinExistence type="inferred from homology"/>
<dbReference type="GO" id="GO:0047372">
    <property type="term" value="F:monoacylglycerol lipase activity"/>
    <property type="evidence" value="ECO:0007669"/>
    <property type="project" value="TreeGrafter"/>
</dbReference>
<evidence type="ECO:0000256" key="2">
    <source>
        <dbReference type="ARBA" id="ARBA00022963"/>
    </source>
</evidence>
<feature type="region of interest" description="Disordered" evidence="3">
    <location>
        <begin position="717"/>
        <end position="777"/>
    </location>
</feature>
<dbReference type="EMBL" id="JAGHQM010001411">
    <property type="protein sequence ID" value="KAH0555693.1"/>
    <property type="molecule type" value="Genomic_DNA"/>
</dbReference>
<evidence type="ECO:0000256" key="3">
    <source>
        <dbReference type="SAM" id="MobiDB-lite"/>
    </source>
</evidence>
<name>A0A9P8L7G0_9PEZI</name>
<feature type="region of interest" description="Disordered" evidence="3">
    <location>
        <begin position="977"/>
        <end position="1155"/>
    </location>
</feature>
<feature type="region of interest" description="Disordered" evidence="3">
    <location>
        <begin position="790"/>
        <end position="818"/>
    </location>
</feature>
<feature type="region of interest" description="Disordered" evidence="3">
    <location>
        <begin position="246"/>
        <end position="290"/>
    </location>
</feature>
<keyword evidence="6" id="KW-1185">Reference proteome</keyword>
<evidence type="ECO:0000256" key="1">
    <source>
        <dbReference type="ARBA" id="ARBA00007920"/>
    </source>
</evidence>
<dbReference type="Pfam" id="PF05057">
    <property type="entry name" value="DUF676"/>
    <property type="match status" value="2"/>
</dbReference>
<feature type="compositionally biased region" description="Basic residues" evidence="3">
    <location>
        <begin position="215"/>
        <end position="225"/>
    </location>
</feature>
<comment type="caution">
    <text evidence="5">The sequence shown here is derived from an EMBL/GenBank/DDBJ whole genome shotgun (WGS) entry which is preliminary data.</text>
</comment>
<feature type="compositionally biased region" description="Basic and acidic residues" evidence="3">
    <location>
        <begin position="718"/>
        <end position="731"/>
    </location>
</feature>
<feature type="compositionally biased region" description="Basic residues" evidence="3">
    <location>
        <begin position="333"/>
        <end position="342"/>
    </location>
</feature>
<dbReference type="Gene3D" id="3.40.50.1820">
    <property type="entry name" value="alpha/beta hydrolase"/>
    <property type="match status" value="1"/>
</dbReference>
<feature type="region of interest" description="Disordered" evidence="3">
    <location>
        <begin position="326"/>
        <end position="380"/>
    </location>
</feature>
<gene>
    <name evidence="5" type="ORF">GP486_006361</name>
</gene>
<feature type="compositionally biased region" description="Low complexity" evidence="3">
    <location>
        <begin position="1071"/>
        <end position="1080"/>
    </location>
</feature>
<dbReference type="PANTHER" id="PTHR12482:SF62">
    <property type="entry name" value="LIPASE ROG1-RELATED"/>
    <property type="match status" value="1"/>
</dbReference>
<keyword evidence="2" id="KW-0442">Lipid degradation</keyword>
<comment type="similarity">
    <text evidence="1">Belongs to the putative lipase ROG1 family.</text>
</comment>
<feature type="compositionally biased region" description="Low complexity" evidence="3">
    <location>
        <begin position="655"/>
        <end position="665"/>
    </location>
</feature>
<dbReference type="SUPFAM" id="SSF53474">
    <property type="entry name" value="alpha/beta-Hydrolases"/>
    <property type="match status" value="1"/>
</dbReference>
<feature type="domain" description="DUF676" evidence="4">
    <location>
        <begin position="467"/>
        <end position="613"/>
    </location>
</feature>
<evidence type="ECO:0000259" key="4">
    <source>
        <dbReference type="Pfam" id="PF05057"/>
    </source>
</evidence>
<evidence type="ECO:0000313" key="5">
    <source>
        <dbReference type="EMBL" id="KAH0555693.1"/>
    </source>
</evidence>
<feature type="compositionally biased region" description="Acidic residues" evidence="3">
    <location>
        <begin position="371"/>
        <end position="380"/>
    </location>
</feature>
<dbReference type="AlphaFoldDB" id="A0A9P8L7G0"/>
<dbReference type="PANTHER" id="PTHR12482">
    <property type="entry name" value="LIPASE ROG1-RELATED-RELATED"/>
    <property type="match status" value="1"/>
</dbReference>
<feature type="domain" description="DUF676" evidence="4">
    <location>
        <begin position="293"/>
        <end position="339"/>
    </location>
</feature>
<feature type="compositionally biased region" description="Basic and acidic residues" evidence="3">
    <location>
        <begin position="1002"/>
        <end position="1014"/>
    </location>
</feature>
<dbReference type="InterPro" id="IPR007751">
    <property type="entry name" value="DUF676_lipase-like"/>
</dbReference>
<feature type="region of interest" description="Disordered" evidence="3">
    <location>
        <begin position="205"/>
        <end position="225"/>
    </location>
</feature>
<feature type="compositionally biased region" description="Low complexity" evidence="3">
    <location>
        <begin position="881"/>
        <end position="892"/>
    </location>
</feature>
<feature type="compositionally biased region" description="Low complexity" evidence="3">
    <location>
        <begin position="345"/>
        <end position="356"/>
    </location>
</feature>
<feature type="region of interest" description="Disordered" evidence="3">
    <location>
        <begin position="857"/>
        <end position="897"/>
    </location>
</feature>
<keyword evidence="2" id="KW-0443">Lipid metabolism</keyword>
<feature type="compositionally biased region" description="Acidic residues" evidence="3">
    <location>
        <begin position="1047"/>
        <end position="1057"/>
    </location>
</feature>
<accession>A0A9P8L7G0</accession>
<feature type="compositionally biased region" description="Basic and acidic residues" evidence="3">
    <location>
        <begin position="1181"/>
        <end position="1191"/>
    </location>
</feature>
<sequence length="1202" mass="130881">MLLTPRTYRLAQIPDRGAERPGAASNARRSSAAQGRAKMLLVHQIGVLKVGEVMRYTLTYTPSEDRILPIPSSLHVRVKNTSAIALRAAYLHGPYTLYVATYPSTFNPNRKVESPKTEGVPQFEPNLKAGGVWTAKLCVSEEIREDSEIAAARHGVEGERRSVTWVIEIASQIVFSASASVPYELLVGRDESSLGLSFSTADYPGAGQVQDHRQDRGHHTRRHSLQAKGVYSKAVKLEVDDTESLWNKPPFPGWDDEGKERGANRTYPDSGRVDALANDTGTGRTQGVRPKKRRVHLVVLTHGLHSNLGADMLFIKESIDAAAKQAREDVRARRSTWKKHQQQKGSSGRPRSDSSPQETESQYPSNCEQSSDGEDGEDEDELVVVRGFSGNAIRTERGIKYLGKRLAKYVLQMTFPDQPFLPIKRSTSRSLSMALTGQQPDGPQAGEPVHKGSTIHRDMHSKDLAYKITSISFISHSLGGLIQTYALAYIQKHSPHFFDNIRPINFVTLATPFLGLSNENPLYVKFALDFGLVGRTGQDLGLTWRPPTLARSGWDAVIGGLSTGQQSRKGRASLSKPLLRVLPAGPAHEVLKRFRNRTVYANVVNDGIVPLRTSCLLFLDWQGLGRVEKARRENGVVGTMAGWGWAELTGAASSSRGRSGVWVDGGDSDPSDEGSNTPTRKGLGETVPQPSERSSGDRDVAESLSPSSYQFLSARSNAHGDEVPGHRKSSDRTPSTGLGGFLKFFQPQQGKTHPKSSRAYRRGQTMPATTEPVSDGDACLIDRGEDRCKVAGSTASNKRHSTMTGGSATENEDNDLVPPKTTFFESAGDILNPPIPPTEFIIDPSRRPRTIFHDRIYRPQDIPPPPVKHRVATRGRDSTDTDTATVSTASSAHGNEDSYNMSAEEKIARAYHRDLSWRKVLVRLEPDAHNNMLVRRMFSNAYGWPVVKHLCDTHFADTYAARTRDEDEPGIERAKAIDEGVNAGGGEVDAGGQLPTGDEYSAAERPEGHDELHEMVPATGSRSNTRLQMPRARTADSARWSDTYLECTDDEDDDDADQTSPDEARGGLETGILGRLLGPLSSPPPSPPIGKASPKRASSSEVTAESSTVSPVRNPREPDLSSSSRTHQHEDEDARDSSPAAAAPVGITEDATHVGLRKPLVDTLKVAKRRGDGGAGGHAAGRGDSDGTEGIVKEVARLSHIN</sequence>
<dbReference type="InterPro" id="IPR029058">
    <property type="entry name" value="AB_hydrolase_fold"/>
</dbReference>
<reference evidence="5" key="1">
    <citation type="submission" date="2021-03" db="EMBL/GenBank/DDBJ databases">
        <title>Comparative genomics and phylogenomic investigation of the class Geoglossomycetes provide insights into ecological specialization and systematics.</title>
        <authorList>
            <person name="Melie T."/>
            <person name="Pirro S."/>
            <person name="Miller A.N."/>
            <person name="Quandt A."/>
        </authorList>
    </citation>
    <scope>NUCLEOTIDE SEQUENCE</scope>
    <source>
        <strain evidence="5">CAQ_001_2017</strain>
    </source>
</reference>
<feature type="region of interest" description="Disordered" evidence="3">
    <location>
        <begin position="655"/>
        <end position="705"/>
    </location>
</feature>
<feature type="compositionally biased region" description="Basic residues" evidence="3">
    <location>
        <begin position="752"/>
        <end position="761"/>
    </location>
</feature>
<protein>
    <recommendedName>
        <fullName evidence="4">DUF676 domain-containing protein</fullName>
    </recommendedName>
</protein>
<evidence type="ECO:0000313" key="6">
    <source>
        <dbReference type="Proteomes" id="UP000750711"/>
    </source>
</evidence>
<feature type="compositionally biased region" description="Polar residues" evidence="3">
    <location>
        <begin position="357"/>
        <end position="370"/>
    </location>
</feature>
<dbReference type="InterPro" id="IPR044294">
    <property type="entry name" value="Lipase-like"/>
</dbReference>
<organism evidence="5 6">
    <name type="scientific">Trichoglossum hirsutum</name>
    <dbReference type="NCBI Taxonomy" id="265104"/>
    <lineage>
        <taxon>Eukaryota</taxon>
        <taxon>Fungi</taxon>
        <taxon>Dikarya</taxon>
        <taxon>Ascomycota</taxon>
        <taxon>Pezizomycotina</taxon>
        <taxon>Geoglossomycetes</taxon>
        <taxon>Geoglossales</taxon>
        <taxon>Geoglossaceae</taxon>
        <taxon>Trichoglossum</taxon>
    </lineage>
</organism>
<dbReference type="GO" id="GO:0016042">
    <property type="term" value="P:lipid catabolic process"/>
    <property type="evidence" value="ECO:0007669"/>
    <property type="project" value="UniProtKB-KW"/>
</dbReference>